<dbReference type="InterPro" id="IPR036186">
    <property type="entry name" value="Serpin_sf"/>
</dbReference>
<dbReference type="Gene3D" id="3.30.497.10">
    <property type="entry name" value="Antithrombin, subunit I, domain 2"/>
    <property type="match status" value="2"/>
</dbReference>
<accession>A0ABQ9GJF5</accession>
<dbReference type="CDD" id="cd00172">
    <property type="entry name" value="serpin"/>
    <property type="match status" value="1"/>
</dbReference>
<organism evidence="6 7">
    <name type="scientific">Dryococelus australis</name>
    <dbReference type="NCBI Taxonomy" id="614101"/>
    <lineage>
        <taxon>Eukaryota</taxon>
        <taxon>Metazoa</taxon>
        <taxon>Ecdysozoa</taxon>
        <taxon>Arthropoda</taxon>
        <taxon>Hexapoda</taxon>
        <taxon>Insecta</taxon>
        <taxon>Pterygota</taxon>
        <taxon>Neoptera</taxon>
        <taxon>Polyneoptera</taxon>
        <taxon>Phasmatodea</taxon>
        <taxon>Verophasmatodea</taxon>
        <taxon>Anareolatae</taxon>
        <taxon>Phasmatidae</taxon>
        <taxon>Eurycanthinae</taxon>
        <taxon>Dryococelus</taxon>
    </lineage>
</organism>
<feature type="domain" description="Serpin" evidence="5">
    <location>
        <begin position="439"/>
        <end position="867"/>
    </location>
</feature>
<evidence type="ECO:0000256" key="1">
    <source>
        <dbReference type="ARBA" id="ARBA00009500"/>
    </source>
</evidence>
<dbReference type="InterPro" id="IPR042185">
    <property type="entry name" value="Serpin_sf_2"/>
</dbReference>
<sequence length="867" mass="94457">MMSTSNYTLDLADAMFVSKTCPVKKSFQDIAHTSFMTDVEAVDFSNTSSAADVINLWVRNSTADKITNLFNSGEVSSQTKLLLASTLYFHGSWENGFNSSKTKKLPFHVDSQTTVQTDMMTTMAEFRYAYYKDLDAEVVALDYKGGEVRMVIVLPGEVDGLEKLLSSISSLDQIKPGESPVRVEVTLPKFKAEQELDFIPILQKLGIRDVFTSAADLSGISEADQLTVSQVKQKAVLEVSEEGPVAAAITGTPGGGSQPIIHAFDADHGFVYFLQHFEIQSVLSSRRLNVCKSVPLSKVIKVEVFCAGGDEEQWSAKVEIRQHPERNRPPSGNACLVLFSRGSGFDSTPGIDSNLPGWDARWVISECFLVSRHCIPIAAPSASHPIDASAAKCRCGAQGAVLVSALVCLAAAATIHQELDESSSHALKAVSGGNKKFAWDLLKAIDSKKSQNAVVSPLSLHVALAFLSQGAKSSTKEQIIKAAYLPTDDDVTQDGFRAMLTPLRMGEGVSSYVQDTANYTLALADAAFIERTFPMKKSFRQVARANFMADSKNVDFASNTNGAIDVINQWVRNNTAGKIKKLISQGEVNSQTKFVLANALYFNGSWENGFDSSKTRKRPFHVDSQTTVQTDMMTTTNRFNYSYSNELKAQVLALNYKDCDVRMVIALPDNVGGLEALESRINSLEKIKLRLYPQQVNVTLPKFKIAQEIEYSPILKKLGITEVFSQAANLRGISDAKNLQVSHVKQKVVIEDSEEPRVVVKGVPMLDSHLGEPGSIPAGRSRTFPAGIVPGDAAGRRISSGISVSYGLHSDAAPYSPRFTLIGSQDLCAGAATTAQIHDFIADRGFLFLLEHTTTNTVIMYGRFSKP</sequence>
<protein>
    <recommendedName>
        <fullName evidence="5">Serpin domain-containing protein</fullName>
    </recommendedName>
</protein>
<proteinExistence type="inferred from homology"/>
<dbReference type="CDD" id="cd19601">
    <property type="entry name" value="serpin42Da-like"/>
    <property type="match status" value="1"/>
</dbReference>
<reference evidence="6 7" key="1">
    <citation type="submission" date="2023-02" db="EMBL/GenBank/DDBJ databases">
        <title>LHISI_Scaffold_Assembly.</title>
        <authorList>
            <person name="Stuart O.P."/>
            <person name="Cleave R."/>
            <person name="Magrath M.J.L."/>
            <person name="Mikheyev A.S."/>
        </authorList>
    </citation>
    <scope>NUCLEOTIDE SEQUENCE [LARGE SCALE GENOMIC DNA]</scope>
    <source>
        <strain evidence="6">Daus_M_001</strain>
        <tissue evidence="6">Leg muscle</tissue>
    </source>
</reference>
<keyword evidence="7" id="KW-1185">Reference proteome</keyword>
<evidence type="ECO:0000313" key="7">
    <source>
        <dbReference type="Proteomes" id="UP001159363"/>
    </source>
</evidence>
<name>A0ABQ9GJF5_9NEOP</name>
<dbReference type="InterPro" id="IPR042178">
    <property type="entry name" value="Serpin_sf_1"/>
</dbReference>
<dbReference type="InterPro" id="IPR000215">
    <property type="entry name" value="Serpin_fam"/>
</dbReference>
<comment type="similarity">
    <text evidence="1 4">Belongs to the serpin family.</text>
</comment>
<dbReference type="Pfam" id="PF00079">
    <property type="entry name" value="Serpin"/>
    <property type="match status" value="2"/>
</dbReference>
<dbReference type="EMBL" id="JARBHB010000011">
    <property type="protein sequence ID" value="KAJ8872138.1"/>
    <property type="molecule type" value="Genomic_DNA"/>
</dbReference>
<evidence type="ECO:0000259" key="5">
    <source>
        <dbReference type="SMART" id="SM00093"/>
    </source>
</evidence>
<keyword evidence="2" id="KW-0646">Protease inhibitor</keyword>
<feature type="domain" description="Serpin" evidence="5">
    <location>
        <begin position="1"/>
        <end position="286"/>
    </location>
</feature>
<gene>
    <name evidence="6" type="ORF">PR048_025740</name>
</gene>
<dbReference type="PANTHER" id="PTHR11461:SF211">
    <property type="entry name" value="GH10112P-RELATED"/>
    <property type="match status" value="1"/>
</dbReference>
<dbReference type="Gene3D" id="2.30.39.10">
    <property type="entry name" value="Alpha-1-antitrypsin, domain 1"/>
    <property type="match status" value="2"/>
</dbReference>
<evidence type="ECO:0000313" key="6">
    <source>
        <dbReference type="EMBL" id="KAJ8872138.1"/>
    </source>
</evidence>
<keyword evidence="3" id="KW-0722">Serine protease inhibitor</keyword>
<dbReference type="Proteomes" id="UP001159363">
    <property type="component" value="Chromosome 10"/>
</dbReference>
<evidence type="ECO:0000256" key="4">
    <source>
        <dbReference type="RuleBase" id="RU000411"/>
    </source>
</evidence>
<evidence type="ECO:0000256" key="3">
    <source>
        <dbReference type="ARBA" id="ARBA00022900"/>
    </source>
</evidence>
<evidence type="ECO:0000256" key="2">
    <source>
        <dbReference type="ARBA" id="ARBA00022690"/>
    </source>
</evidence>
<dbReference type="SUPFAM" id="SSF56574">
    <property type="entry name" value="Serpins"/>
    <property type="match status" value="2"/>
</dbReference>
<dbReference type="InterPro" id="IPR023796">
    <property type="entry name" value="Serpin_dom"/>
</dbReference>
<comment type="caution">
    <text evidence="6">The sequence shown here is derived from an EMBL/GenBank/DDBJ whole genome shotgun (WGS) entry which is preliminary data.</text>
</comment>
<dbReference type="SMART" id="SM00093">
    <property type="entry name" value="SERPIN"/>
    <property type="match status" value="2"/>
</dbReference>
<dbReference type="PANTHER" id="PTHR11461">
    <property type="entry name" value="SERINE PROTEASE INHIBITOR, SERPIN"/>
    <property type="match status" value="1"/>
</dbReference>